<sequence length="194" mass="22601">MQHVRLKRFAKSCLASVRPKFPDRKNNARLDDPERIGAIFPLKEWDCESPLKEYFPIQDWLLFHGSSPDNKTRLIVFFERTSHQLAVFWIVLEIRGSILISKETYHADYSKGSTFCAGGLRLVVDAPLRRWSLSFNGLMVDQTRLQDVHVRIAARFAAFTKPFEFPRDIGPSKFARRYESSGKPIRRIREDMRG</sequence>
<dbReference type="AlphaFoldDB" id="A0AAJ7WHL5"/>
<dbReference type="Proteomes" id="UP000694867">
    <property type="component" value="Unplaced"/>
</dbReference>
<dbReference type="PANTHER" id="PTHR34717:SF1">
    <property type="entry name" value="EG:BACR7A4.20 PROTEIN"/>
    <property type="match status" value="1"/>
</dbReference>
<organism evidence="1 2">
    <name type="scientific">Galendromus occidentalis</name>
    <name type="common">western predatory mite</name>
    <dbReference type="NCBI Taxonomy" id="34638"/>
    <lineage>
        <taxon>Eukaryota</taxon>
        <taxon>Metazoa</taxon>
        <taxon>Ecdysozoa</taxon>
        <taxon>Arthropoda</taxon>
        <taxon>Chelicerata</taxon>
        <taxon>Arachnida</taxon>
        <taxon>Acari</taxon>
        <taxon>Parasitiformes</taxon>
        <taxon>Mesostigmata</taxon>
        <taxon>Gamasina</taxon>
        <taxon>Phytoseioidea</taxon>
        <taxon>Phytoseiidae</taxon>
        <taxon>Typhlodrominae</taxon>
        <taxon>Galendromus</taxon>
    </lineage>
</organism>
<evidence type="ECO:0000313" key="2">
    <source>
        <dbReference type="RefSeq" id="XP_028967396.1"/>
    </source>
</evidence>
<keyword evidence="1" id="KW-1185">Reference proteome</keyword>
<name>A0AAJ7WHL5_9ACAR</name>
<protein>
    <submittedName>
        <fullName evidence="2">Uncharacterized protein LOC114828246</fullName>
    </submittedName>
</protein>
<dbReference type="RefSeq" id="XP_028967396.1">
    <property type="nucleotide sequence ID" value="XM_029111563.1"/>
</dbReference>
<reference evidence="2" key="1">
    <citation type="submission" date="2025-08" db="UniProtKB">
        <authorList>
            <consortium name="RefSeq"/>
        </authorList>
    </citation>
    <scope>IDENTIFICATION</scope>
</reference>
<proteinExistence type="predicted"/>
<dbReference type="GeneID" id="114828246"/>
<dbReference type="PANTHER" id="PTHR34717">
    <property type="entry name" value="EG:BACR7A4.20 PROTEIN"/>
    <property type="match status" value="1"/>
</dbReference>
<dbReference type="KEGG" id="goe:114828246"/>
<gene>
    <name evidence="2" type="primary">LOC114828246</name>
</gene>
<accession>A0AAJ7WHL5</accession>
<evidence type="ECO:0000313" key="1">
    <source>
        <dbReference type="Proteomes" id="UP000694867"/>
    </source>
</evidence>